<evidence type="ECO:0000256" key="5">
    <source>
        <dbReference type="ARBA" id="ARBA00022692"/>
    </source>
</evidence>
<evidence type="ECO:0000256" key="3">
    <source>
        <dbReference type="ARBA" id="ARBA00022448"/>
    </source>
</evidence>
<evidence type="ECO:0000256" key="6">
    <source>
        <dbReference type="ARBA" id="ARBA00022989"/>
    </source>
</evidence>
<feature type="transmembrane region" description="Helical" evidence="8">
    <location>
        <begin position="111"/>
        <end position="129"/>
    </location>
</feature>
<feature type="domain" description="EamA" evidence="9">
    <location>
        <begin position="16"/>
        <end position="150"/>
    </location>
</feature>
<evidence type="ECO:0000313" key="10">
    <source>
        <dbReference type="EMBL" id="MBC2651051.1"/>
    </source>
</evidence>
<keyword evidence="7 8" id="KW-0472">Membrane</keyword>
<dbReference type="Pfam" id="PF00892">
    <property type="entry name" value="EamA"/>
    <property type="match status" value="1"/>
</dbReference>
<feature type="transmembrane region" description="Helical" evidence="8">
    <location>
        <begin position="136"/>
        <end position="151"/>
    </location>
</feature>
<proteinExistence type="inferred from homology"/>
<gene>
    <name evidence="10" type="primary">rarD</name>
    <name evidence="10" type="ORF">H7F49_04995</name>
</gene>
<accession>A0A7X1KB84</accession>
<keyword evidence="3" id="KW-0813">Transport</keyword>
<dbReference type="InterPro" id="IPR004626">
    <property type="entry name" value="RarD"/>
</dbReference>
<feature type="transmembrane region" description="Helical" evidence="8">
    <location>
        <begin position="275"/>
        <end position="296"/>
    </location>
</feature>
<dbReference type="InterPro" id="IPR000620">
    <property type="entry name" value="EamA_dom"/>
</dbReference>
<comment type="caution">
    <text evidence="10">The sequence shown here is derived from an EMBL/GenBank/DDBJ whole genome shotgun (WGS) entry which is preliminary data.</text>
</comment>
<organism evidence="10 11">
    <name type="scientific">Novosphingobium aerophilum</name>
    <dbReference type="NCBI Taxonomy" id="2839843"/>
    <lineage>
        <taxon>Bacteria</taxon>
        <taxon>Pseudomonadati</taxon>
        <taxon>Pseudomonadota</taxon>
        <taxon>Alphaproteobacteria</taxon>
        <taxon>Sphingomonadales</taxon>
        <taxon>Sphingomonadaceae</taxon>
        <taxon>Novosphingobium</taxon>
    </lineage>
</organism>
<keyword evidence="11" id="KW-1185">Reference proteome</keyword>
<protein>
    <submittedName>
        <fullName evidence="10">EamA family transporter RarD</fullName>
    </submittedName>
</protein>
<name>A0A7X1KB84_9SPHN</name>
<dbReference type="PANTHER" id="PTHR22911:SF137">
    <property type="entry name" value="SOLUTE CARRIER FAMILY 35 MEMBER G2-RELATED"/>
    <property type="match status" value="1"/>
</dbReference>
<dbReference type="EMBL" id="JACLAU010000004">
    <property type="protein sequence ID" value="MBC2651051.1"/>
    <property type="molecule type" value="Genomic_DNA"/>
</dbReference>
<evidence type="ECO:0000256" key="2">
    <source>
        <dbReference type="ARBA" id="ARBA00007362"/>
    </source>
</evidence>
<dbReference type="Proteomes" id="UP000520156">
    <property type="component" value="Unassembled WGS sequence"/>
</dbReference>
<comment type="subcellular location">
    <subcellularLocation>
        <location evidence="1">Cell membrane</location>
        <topology evidence="1">Multi-pass membrane protein</topology>
    </subcellularLocation>
</comment>
<dbReference type="NCBIfam" id="TIGR00688">
    <property type="entry name" value="rarD"/>
    <property type="match status" value="1"/>
</dbReference>
<evidence type="ECO:0000313" key="11">
    <source>
        <dbReference type="Proteomes" id="UP000520156"/>
    </source>
</evidence>
<feature type="transmembrane region" description="Helical" evidence="8">
    <location>
        <begin position="46"/>
        <end position="68"/>
    </location>
</feature>
<reference evidence="10 11" key="1">
    <citation type="submission" date="2020-08" db="EMBL/GenBank/DDBJ databases">
        <title>The genome sequence of Novosphingobium flavum 4Y4.</title>
        <authorList>
            <person name="Liu Y."/>
        </authorList>
    </citation>
    <scope>NUCLEOTIDE SEQUENCE [LARGE SCALE GENOMIC DNA]</scope>
    <source>
        <strain evidence="10 11">4Y4</strain>
    </source>
</reference>
<dbReference type="GO" id="GO:0005886">
    <property type="term" value="C:plasma membrane"/>
    <property type="evidence" value="ECO:0007669"/>
    <property type="project" value="UniProtKB-SubCell"/>
</dbReference>
<dbReference type="PANTHER" id="PTHR22911">
    <property type="entry name" value="ACYL-MALONYL CONDENSING ENZYME-RELATED"/>
    <property type="match status" value="1"/>
</dbReference>
<dbReference type="AlphaFoldDB" id="A0A7X1KB84"/>
<sequence length="303" mass="31859">MASSSSSDPAAPRGSGLPQAFAAYAIWGLLPIYLHATRGVPAAEFVGWRVVLTVPVCLGLILATGQAGELLGVLRDPRRLAALGLSAALIGANWLIYIAAIQAGHVLATSMGYYINPLLNILLGTLFLGERLAPRQWLAVAVAAAGVMVLASGAQTAVWLSLSLAATFGFYGLVRKLVPVSAVTGLTVETLVLLPVGLAVVGWYAVQPAGTSLTHGPGTAALIVAAGPITAVPLLLFAAAARRLPYATIGFIQFMSPTLVFIQGIWLFHEPINQRQLVCFALIWTACAIYCWDLLLRRRQAPA</sequence>
<keyword evidence="4" id="KW-1003">Cell membrane</keyword>
<feature type="transmembrane region" description="Helical" evidence="8">
    <location>
        <begin position="246"/>
        <end position="269"/>
    </location>
</feature>
<feature type="transmembrane region" description="Helical" evidence="8">
    <location>
        <begin position="21"/>
        <end position="40"/>
    </location>
</feature>
<dbReference type="RefSeq" id="WP_185682469.1">
    <property type="nucleotide sequence ID" value="NZ_JACLAU010000004.1"/>
</dbReference>
<evidence type="ECO:0000259" key="9">
    <source>
        <dbReference type="Pfam" id="PF00892"/>
    </source>
</evidence>
<evidence type="ECO:0000256" key="7">
    <source>
        <dbReference type="ARBA" id="ARBA00023136"/>
    </source>
</evidence>
<evidence type="ECO:0000256" key="8">
    <source>
        <dbReference type="SAM" id="Phobius"/>
    </source>
</evidence>
<keyword evidence="5 8" id="KW-0812">Transmembrane</keyword>
<comment type="similarity">
    <text evidence="2">Belongs to the EamA transporter family.</text>
</comment>
<evidence type="ECO:0000256" key="1">
    <source>
        <dbReference type="ARBA" id="ARBA00004651"/>
    </source>
</evidence>
<feature type="transmembrane region" description="Helical" evidence="8">
    <location>
        <begin position="186"/>
        <end position="206"/>
    </location>
</feature>
<feature type="transmembrane region" description="Helical" evidence="8">
    <location>
        <begin position="80"/>
        <end position="99"/>
    </location>
</feature>
<dbReference type="InterPro" id="IPR037185">
    <property type="entry name" value="EmrE-like"/>
</dbReference>
<evidence type="ECO:0000256" key="4">
    <source>
        <dbReference type="ARBA" id="ARBA00022475"/>
    </source>
</evidence>
<keyword evidence="6 8" id="KW-1133">Transmembrane helix</keyword>
<dbReference type="SUPFAM" id="SSF103481">
    <property type="entry name" value="Multidrug resistance efflux transporter EmrE"/>
    <property type="match status" value="2"/>
</dbReference>
<feature type="transmembrane region" description="Helical" evidence="8">
    <location>
        <begin position="218"/>
        <end position="239"/>
    </location>
</feature>